<reference evidence="1 2" key="1">
    <citation type="submission" date="2018-08" db="EMBL/GenBank/DDBJ databases">
        <title>Actinomadura spongicola sp. nov., isolated from marine sponge Leucetta chagosensis.</title>
        <authorList>
            <person name="Li L."/>
            <person name="Lin H.W."/>
        </authorList>
    </citation>
    <scope>NUCLEOTIDE SEQUENCE [LARGE SCALE GENOMIC DNA]</scope>
    <source>
        <strain evidence="1 2">LHW52907</strain>
    </source>
</reference>
<dbReference type="AlphaFoldDB" id="A0A372GP01"/>
<sequence>MDRVAVRTRQRHTAIQALLDQGRTIKQITAELQVSRNTVRRFARATDPGWVMGSTLVPPGGSCGGGSGWGCVVRWPEAVRGVVGR</sequence>
<protein>
    <submittedName>
        <fullName evidence="1">Uncharacterized protein</fullName>
    </submittedName>
</protein>
<dbReference type="Pfam" id="PF13384">
    <property type="entry name" value="HTH_23"/>
    <property type="match status" value="1"/>
</dbReference>
<dbReference type="Gene3D" id="1.10.10.60">
    <property type="entry name" value="Homeodomain-like"/>
    <property type="match status" value="1"/>
</dbReference>
<accession>A0A372GP01</accession>
<organism evidence="1 2">
    <name type="scientific">Actinomadura spongiicola</name>
    <dbReference type="NCBI Taxonomy" id="2303421"/>
    <lineage>
        <taxon>Bacteria</taxon>
        <taxon>Bacillati</taxon>
        <taxon>Actinomycetota</taxon>
        <taxon>Actinomycetes</taxon>
        <taxon>Streptosporangiales</taxon>
        <taxon>Thermomonosporaceae</taxon>
        <taxon>Actinomadura</taxon>
    </lineage>
</organism>
<gene>
    <name evidence="1" type="ORF">D0T12_02035</name>
</gene>
<dbReference type="RefSeq" id="WP_117397508.1">
    <property type="nucleotide sequence ID" value="NZ_QVNQ01000001.1"/>
</dbReference>
<evidence type="ECO:0000313" key="2">
    <source>
        <dbReference type="Proteomes" id="UP000262882"/>
    </source>
</evidence>
<proteinExistence type="predicted"/>
<evidence type="ECO:0000313" key="1">
    <source>
        <dbReference type="EMBL" id="RFS87055.1"/>
    </source>
</evidence>
<comment type="caution">
    <text evidence="1">The sequence shown here is derived from an EMBL/GenBank/DDBJ whole genome shotgun (WGS) entry which is preliminary data.</text>
</comment>
<dbReference type="EMBL" id="QVNQ01000001">
    <property type="protein sequence ID" value="RFS87055.1"/>
    <property type="molecule type" value="Genomic_DNA"/>
</dbReference>
<name>A0A372GP01_9ACTN</name>
<keyword evidence="2" id="KW-1185">Reference proteome</keyword>
<dbReference type="Proteomes" id="UP000262882">
    <property type="component" value="Unassembled WGS sequence"/>
</dbReference>
<dbReference type="OrthoDB" id="3238779at2"/>